<dbReference type="RefSeq" id="WP_316432284.1">
    <property type="nucleotide sequence ID" value="NZ_CP053586.1"/>
</dbReference>
<proteinExistence type="predicted"/>
<feature type="transmembrane region" description="Helical" evidence="1">
    <location>
        <begin position="43"/>
        <end position="69"/>
    </location>
</feature>
<feature type="transmembrane region" description="Helical" evidence="1">
    <location>
        <begin position="81"/>
        <end position="103"/>
    </location>
</feature>
<gene>
    <name evidence="2" type="ORF">HJG54_26875</name>
</gene>
<organism evidence="2">
    <name type="scientific">Leptolyngbya sp. NK1-12</name>
    <dbReference type="NCBI Taxonomy" id="2547451"/>
    <lineage>
        <taxon>Bacteria</taxon>
        <taxon>Bacillati</taxon>
        <taxon>Cyanobacteriota</taxon>
        <taxon>Cyanophyceae</taxon>
        <taxon>Leptolyngbyales</taxon>
        <taxon>Leptolyngbyaceae</taxon>
        <taxon>Leptolyngbya group</taxon>
        <taxon>Leptolyngbya</taxon>
    </lineage>
</organism>
<protein>
    <submittedName>
        <fullName evidence="2">Uncharacterized protein</fullName>
    </submittedName>
</protein>
<evidence type="ECO:0000256" key="1">
    <source>
        <dbReference type="SAM" id="Phobius"/>
    </source>
</evidence>
<keyword evidence="1" id="KW-0472">Membrane</keyword>
<reference evidence="2" key="1">
    <citation type="submission" date="2020-05" db="EMBL/GenBank/DDBJ databases">
        <authorList>
            <person name="Zhu T."/>
            <person name="Keshari N."/>
            <person name="Lu X."/>
        </authorList>
    </citation>
    <scope>NUCLEOTIDE SEQUENCE</scope>
    <source>
        <strain evidence="2">NK1-12</strain>
    </source>
</reference>
<keyword evidence="1" id="KW-1133">Transmembrane helix</keyword>
<name>A0AA96WID2_9CYAN</name>
<accession>A0AA96WID2</accession>
<dbReference type="EMBL" id="CP053586">
    <property type="protein sequence ID" value="WNZ26093.1"/>
    <property type="molecule type" value="Genomic_DNA"/>
</dbReference>
<evidence type="ECO:0000313" key="2">
    <source>
        <dbReference type="EMBL" id="WNZ26093.1"/>
    </source>
</evidence>
<sequence>MQSGLEDLRITPHQLEKLTGMEISDAFMGRAYRPTIFRSFHQLLPFLITEALTFGLILVFCLPIGLVIARGFGLLSGDASNTITFLLVMLSFSGLLFAGWNVYMWWQGKKLRTLAHLLDQVDKHNQIIEAVRIMDELRAVRPTMQLLDRTEVLEALAATRETLINALLTEKILRKHQSFIARRQELFVTIETNLATLQTLQIDAQASEYGQLLNQALQIGLSLRHEIDQWYEH</sequence>
<dbReference type="AlphaFoldDB" id="A0AA96WID2"/>
<keyword evidence="1" id="KW-0812">Transmembrane</keyword>